<proteinExistence type="predicted"/>
<protein>
    <submittedName>
        <fullName evidence="1">Uncharacterized protein</fullName>
    </submittedName>
</protein>
<sequence length="74" mass="7915">MTGRVGGTELGREGGREGEAWATAAIPVWVVPASLRAARQAHQLAWGKTSWWRAIHRAQPGTTSGPGEPRGRLT</sequence>
<keyword evidence="2" id="KW-1185">Reference proteome</keyword>
<dbReference type="EMBL" id="VSRR010117565">
    <property type="protein sequence ID" value="MPC99253.1"/>
    <property type="molecule type" value="Genomic_DNA"/>
</dbReference>
<accession>A0A5B7JXS7</accession>
<gene>
    <name evidence="1" type="ORF">E2C01_094655</name>
</gene>
<dbReference type="AlphaFoldDB" id="A0A5B7JXS7"/>
<evidence type="ECO:0000313" key="1">
    <source>
        <dbReference type="EMBL" id="MPC99253.1"/>
    </source>
</evidence>
<evidence type="ECO:0000313" key="2">
    <source>
        <dbReference type="Proteomes" id="UP000324222"/>
    </source>
</evidence>
<reference evidence="1 2" key="1">
    <citation type="submission" date="2019-05" db="EMBL/GenBank/DDBJ databases">
        <title>Another draft genome of Portunus trituberculatus and its Hox gene families provides insights of decapod evolution.</title>
        <authorList>
            <person name="Jeong J.-H."/>
            <person name="Song I."/>
            <person name="Kim S."/>
            <person name="Choi T."/>
            <person name="Kim D."/>
            <person name="Ryu S."/>
            <person name="Kim W."/>
        </authorList>
    </citation>
    <scope>NUCLEOTIDE SEQUENCE [LARGE SCALE GENOMIC DNA]</scope>
    <source>
        <tissue evidence="1">Muscle</tissue>
    </source>
</reference>
<dbReference type="Proteomes" id="UP000324222">
    <property type="component" value="Unassembled WGS sequence"/>
</dbReference>
<name>A0A5B7JXS7_PORTR</name>
<comment type="caution">
    <text evidence="1">The sequence shown here is derived from an EMBL/GenBank/DDBJ whole genome shotgun (WGS) entry which is preliminary data.</text>
</comment>
<organism evidence="1 2">
    <name type="scientific">Portunus trituberculatus</name>
    <name type="common">Swimming crab</name>
    <name type="synonym">Neptunus trituberculatus</name>
    <dbReference type="NCBI Taxonomy" id="210409"/>
    <lineage>
        <taxon>Eukaryota</taxon>
        <taxon>Metazoa</taxon>
        <taxon>Ecdysozoa</taxon>
        <taxon>Arthropoda</taxon>
        <taxon>Crustacea</taxon>
        <taxon>Multicrustacea</taxon>
        <taxon>Malacostraca</taxon>
        <taxon>Eumalacostraca</taxon>
        <taxon>Eucarida</taxon>
        <taxon>Decapoda</taxon>
        <taxon>Pleocyemata</taxon>
        <taxon>Brachyura</taxon>
        <taxon>Eubrachyura</taxon>
        <taxon>Portunoidea</taxon>
        <taxon>Portunidae</taxon>
        <taxon>Portuninae</taxon>
        <taxon>Portunus</taxon>
    </lineage>
</organism>